<feature type="transmembrane region" description="Helical" evidence="1">
    <location>
        <begin position="538"/>
        <end position="562"/>
    </location>
</feature>
<feature type="transmembrane region" description="Helical" evidence="1">
    <location>
        <begin position="769"/>
        <end position="792"/>
    </location>
</feature>
<name>A0A2J6S1G4_HYAVF</name>
<keyword evidence="1" id="KW-1133">Transmembrane helix</keyword>
<proteinExistence type="predicted"/>
<gene>
    <name evidence="2" type="ORF">L207DRAFT_630919</name>
</gene>
<reference evidence="2 3" key="1">
    <citation type="submission" date="2016-04" db="EMBL/GenBank/DDBJ databases">
        <title>A degradative enzymes factory behind the ericoid mycorrhizal symbiosis.</title>
        <authorList>
            <consortium name="DOE Joint Genome Institute"/>
            <person name="Martino E."/>
            <person name="Morin E."/>
            <person name="Grelet G."/>
            <person name="Kuo A."/>
            <person name="Kohler A."/>
            <person name="Daghino S."/>
            <person name="Barry K."/>
            <person name="Choi C."/>
            <person name="Cichocki N."/>
            <person name="Clum A."/>
            <person name="Copeland A."/>
            <person name="Hainaut M."/>
            <person name="Haridas S."/>
            <person name="Labutti K."/>
            <person name="Lindquist E."/>
            <person name="Lipzen A."/>
            <person name="Khouja H.-R."/>
            <person name="Murat C."/>
            <person name="Ohm R."/>
            <person name="Olson A."/>
            <person name="Spatafora J."/>
            <person name="Veneault-Fourrey C."/>
            <person name="Henrissat B."/>
            <person name="Grigoriev I."/>
            <person name="Martin F."/>
            <person name="Perotto S."/>
        </authorList>
    </citation>
    <scope>NUCLEOTIDE SEQUENCE [LARGE SCALE GENOMIC DNA]</scope>
    <source>
        <strain evidence="2 3">F</strain>
    </source>
</reference>
<dbReference type="AlphaFoldDB" id="A0A2J6S1G4"/>
<dbReference type="InterPro" id="IPR021840">
    <property type="entry name" value="DUF3433"/>
</dbReference>
<dbReference type="PANTHER" id="PTHR37544">
    <property type="entry name" value="SPRAY-RELATED"/>
    <property type="match status" value="1"/>
</dbReference>
<evidence type="ECO:0000313" key="2">
    <source>
        <dbReference type="EMBL" id="PMD44611.1"/>
    </source>
</evidence>
<feature type="transmembrane region" description="Helical" evidence="1">
    <location>
        <begin position="663"/>
        <end position="684"/>
    </location>
</feature>
<evidence type="ECO:0000256" key="1">
    <source>
        <dbReference type="SAM" id="Phobius"/>
    </source>
</evidence>
<keyword evidence="1" id="KW-0812">Transmembrane</keyword>
<feature type="transmembrane region" description="Helical" evidence="1">
    <location>
        <begin position="705"/>
        <end position="727"/>
    </location>
</feature>
<dbReference type="PANTHER" id="PTHR37544:SF1">
    <property type="entry name" value="PHOSPHORIBOSYLAMINOIMIDAZOLE-SUCCINOCARBOXAMIDE SYNTHASE"/>
    <property type="match status" value="1"/>
</dbReference>
<feature type="transmembrane region" description="Helical" evidence="1">
    <location>
        <begin position="100"/>
        <end position="122"/>
    </location>
</feature>
<sequence length="1248" mass="136795">MDSSFLNPHNKAPYFQISQNQQWDPIEMHSIGPNSHGPSMKSGSFSSAVRTISQDSQAHSFKAGSFYSTSDQSQFNYVDTEPILASTSPRNFVPLALKRVFLVSMMGVIAILCVALAILYRYSETHLGLTTSSQQWHYIFRYGPTGILTIVAALWSKIEYRTKQLAPWKRMSKGFAPATRTLLLDFVSPLSIVALPLAIKTRQFAVVISIIGSFLLQVTIVISTGLLVLRDLPIQHTRAQLIASDGFDATAFNSSAVDTRSYLNFFAVADLNQSFPEETTDLYAFQSFNSSRASASQNYTLTATVDVFSADLQCEHGNGSIYYIPHSFGGGMDAATPDCSISVEPQQLTWDGWIGYMTIASCQGQTGENAQRFLVCTAHITYLPPETQPDGGTIWEQYEVDNTTCIMCKPTYTRTTGNVTVSGNSEVPSKVFVNENSANTPIPSLSAWQLGSAAFYSMSNTSAALNASTVYTDNTGFFQLMNYTSPLLQPWGLLDPDYLINGSRKAFSLLAAQVAKSNLMIPKTEAVSGSYEDTEARLLLQTASFAGMESLLVILLLIMGWLCMLHHGSLTPRDVGSLAGLSTILARGGDAIKTVRGTSHMTIQEMEKHLSRYVYRSSFFYEGTVPTFRIVSGLDDRMQKKRTHHEVHNTETIKWWQPYGLTFMGRATIFVAPLLLFIILQALLHRSENGGIGIVSDAPYIHYSWTFFPAIVSLGVAALFNAFLAGIQLLQPYHTLKTGGMPASASLFDDFNGQISLQTLWIASRRKHVALVAATISILCAPFLSIMVSGLYKTNYAARHYPTLLQVNGWFNSSSTTNMFETGGTTLPNSANENLLPSLIMYGNTTFPKWTTPNFALAQLDTTTSALNSALDSLGSSNAAPILSAWVPAVSGVLNCSVSSYQSNNWTATDGTPSLNISVQLPSTCSVPDYGSSFSTVSPTGLWSMTIQYEGGVTGQWQTFPNLALTECPTALAVFGKMDGELTVMLCKPYMEQMMVNVTFVLPGFDIYPTTPPEIEPSTASFFSKDSVWTLLSSASNDFNQFSDTLIPVNMPNSDPRIGTLDTFFQALLQSGYIVETEKANTSMLLDRYLGIRNSQSLLKGMQNLYGLVMAQLYNSQKRIPATTGDPIMATGNITTFDQQRLYQDTTSTYILEALLITMFVCGLIALFTLDMSPVLPKNPCSIAAIASLLTDSEFLALIPLGSEYLDDLELKQTPPFNGYLFNLSWWELPGSTQRRFGPDVGRADYGG</sequence>
<keyword evidence="1" id="KW-0472">Membrane</keyword>
<dbReference type="STRING" id="1149755.A0A2J6S1G4"/>
<keyword evidence="3" id="KW-1185">Reference proteome</keyword>
<evidence type="ECO:0000313" key="3">
    <source>
        <dbReference type="Proteomes" id="UP000235786"/>
    </source>
</evidence>
<dbReference type="OrthoDB" id="5332281at2759"/>
<accession>A0A2J6S1G4</accession>
<feature type="transmembrane region" description="Helical" evidence="1">
    <location>
        <begin position="205"/>
        <end position="229"/>
    </location>
</feature>
<feature type="transmembrane region" description="Helical" evidence="1">
    <location>
        <begin position="142"/>
        <end position="160"/>
    </location>
</feature>
<dbReference type="Proteomes" id="UP000235786">
    <property type="component" value="Unassembled WGS sequence"/>
</dbReference>
<organism evidence="2 3">
    <name type="scientific">Hyaloscypha variabilis (strain UAMH 11265 / GT02V1 / F)</name>
    <name type="common">Meliniomyces variabilis</name>
    <dbReference type="NCBI Taxonomy" id="1149755"/>
    <lineage>
        <taxon>Eukaryota</taxon>
        <taxon>Fungi</taxon>
        <taxon>Dikarya</taxon>
        <taxon>Ascomycota</taxon>
        <taxon>Pezizomycotina</taxon>
        <taxon>Leotiomycetes</taxon>
        <taxon>Helotiales</taxon>
        <taxon>Hyaloscyphaceae</taxon>
        <taxon>Hyaloscypha</taxon>
        <taxon>Hyaloscypha variabilis</taxon>
    </lineage>
</organism>
<protein>
    <submittedName>
        <fullName evidence="2">Uncharacterized protein</fullName>
    </submittedName>
</protein>
<dbReference type="EMBL" id="KZ613941">
    <property type="protein sequence ID" value="PMD44611.1"/>
    <property type="molecule type" value="Genomic_DNA"/>
</dbReference>
<dbReference type="Pfam" id="PF11915">
    <property type="entry name" value="DUF3433"/>
    <property type="match status" value="2"/>
</dbReference>